<dbReference type="NCBIfam" id="TIGR03725">
    <property type="entry name" value="T6A_YeaZ"/>
    <property type="match status" value="1"/>
</dbReference>
<dbReference type="EMBL" id="FLQY01000086">
    <property type="protein sequence ID" value="SBT06129.1"/>
    <property type="molecule type" value="Genomic_DNA"/>
</dbReference>
<dbReference type="InterPro" id="IPR000905">
    <property type="entry name" value="Gcp-like_dom"/>
</dbReference>
<accession>A0A1A8XLT0</accession>
<dbReference type="GO" id="GO:0002949">
    <property type="term" value="P:tRNA threonylcarbamoyladenosine modification"/>
    <property type="evidence" value="ECO:0007669"/>
    <property type="project" value="InterPro"/>
</dbReference>
<name>A0A1A8XLT0_9RHOO</name>
<organism evidence="2 3">
    <name type="scientific">Candidatus Propionivibrio aalborgensis</name>
    <dbReference type="NCBI Taxonomy" id="1860101"/>
    <lineage>
        <taxon>Bacteria</taxon>
        <taxon>Pseudomonadati</taxon>
        <taxon>Pseudomonadota</taxon>
        <taxon>Betaproteobacteria</taxon>
        <taxon>Rhodocyclales</taxon>
        <taxon>Rhodocyclaceae</taxon>
        <taxon>Propionivibrio</taxon>
    </lineage>
</organism>
<dbReference type="PANTHER" id="PTHR11735:SF11">
    <property type="entry name" value="TRNA THREONYLCARBAMOYLADENOSINE BIOSYNTHESIS PROTEIN TSAB"/>
    <property type="match status" value="1"/>
</dbReference>
<evidence type="ECO:0000313" key="3">
    <source>
        <dbReference type="Proteomes" id="UP000199600"/>
    </source>
</evidence>
<sequence length="242" mass="25309">MQGHCITRIVRASSIRAMNVLALETSVDPGSIALWCDGEVIARSCPTGLSNSQTLLPLVDSTLREAGLSFAALDGIAFGTGPGSFTGLRVSCGLAQGLAVARDLPLLGVGTLEAMAWSSGGERVIVALDARMGEVYFGMFDRGVQQGSIGVFSPAAVPLPESGEWHACGNGLAAYPALRERLSPCVAVWQPELIPLAEALVRLAAPRLERGECIDPADAVPLYVRNKVARTVAERLAEGGRA</sequence>
<protein>
    <submittedName>
        <fullName evidence="2">Peptidase M22 glycoprotease</fullName>
    </submittedName>
</protein>
<reference evidence="2 3" key="1">
    <citation type="submission" date="2016-06" db="EMBL/GenBank/DDBJ databases">
        <authorList>
            <person name="Kjaerup R.B."/>
            <person name="Dalgaard T.S."/>
            <person name="Juul-Madsen H.R."/>
        </authorList>
    </citation>
    <scope>NUCLEOTIDE SEQUENCE [LARGE SCALE GENOMIC DNA]</scope>
    <source>
        <strain evidence="2">2</strain>
    </source>
</reference>
<gene>
    <name evidence="2" type="ORF">PROAA_1760011</name>
</gene>
<proteinExistence type="predicted"/>
<dbReference type="Gene3D" id="3.30.420.40">
    <property type="match status" value="2"/>
</dbReference>
<keyword evidence="2" id="KW-0378">Hydrolase</keyword>
<dbReference type="GO" id="GO:0006508">
    <property type="term" value="P:proteolysis"/>
    <property type="evidence" value="ECO:0007669"/>
    <property type="project" value="UniProtKB-KW"/>
</dbReference>
<dbReference type="Pfam" id="PF00814">
    <property type="entry name" value="TsaD"/>
    <property type="match status" value="1"/>
</dbReference>
<dbReference type="InterPro" id="IPR043129">
    <property type="entry name" value="ATPase_NBD"/>
</dbReference>
<keyword evidence="3" id="KW-1185">Reference proteome</keyword>
<evidence type="ECO:0000313" key="2">
    <source>
        <dbReference type="EMBL" id="SBT06129.1"/>
    </source>
</evidence>
<dbReference type="CDD" id="cd24032">
    <property type="entry name" value="ASKHA_NBD_TsaB"/>
    <property type="match status" value="1"/>
</dbReference>
<dbReference type="GO" id="GO:0005829">
    <property type="term" value="C:cytosol"/>
    <property type="evidence" value="ECO:0007669"/>
    <property type="project" value="TreeGrafter"/>
</dbReference>
<dbReference type="Proteomes" id="UP000199600">
    <property type="component" value="Unassembled WGS sequence"/>
</dbReference>
<evidence type="ECO:0000259" key="1">
    <source>
        <dbReference type="Pfam" id="PF00814"/>
    </source>
</evidence>
<dbReference type="GO" id="GO:0008233">
    <property type="term" value="F:peptidase activity"/>
    <property type="evidence" value="ECO:0007669"/>
    <property type="project" value="UniProtKB-KW"/>
</dbReference>
<keyword evidence="2" id="KW-0645">Protease</keyword>
<dbReference type="InterPro" id="IPR022496">
    <property type="entry name" value="T6A_TsaB"/>
</dbReference>
<feature type="domain" description="Gcp-like" evidence="1">
    <location>
        <begin position="52"/>
        <end position="138"/>
    </location>
</feature>
<dbReference type="AlphaFoldDB" id="A0A1A8XLT0"/>
<dbReference type="PANTHER" id="PTHR11735">
    <property type="entry name" value="TRNA N6-ADENOSINE THREONYLCARBAMOYLTRANSFERASE"/>
    <property type="match status" value="1"/>
</dbReference>
<dbReference type="SUPFAM" id="SSF53067">
    <property type="entry name" value="Actin-like ATPase domain"/>
    <property type="match status" value="2"/>
</dbReference>